<evidence type="ECO:0000313" key="2">
    <source>
        <dbReference type="Proteomes" id="UP000471126"/>
    </source>
</evidence>
<dbReference type="EMBL" id="JAAGWE010000019">
    <property type="protein sequence ID" value="NEM06696.1"/>
    <property type="molecule type" value="Genomic_DNA"/>
</dbReference>
<gene>
    <name evidence="1" type="ORF">GCU54_11810</name>
</gene>
<dbReference type="Proteomes" id="UP000471126">
    <property type="component" value="Unassembled WGS sequence"/>
</dbReference>
<dbReference type="AlphaFoldDB" id="A0A6P0GHI3"/>
<reference evidence="1 2" key="1">
    <citation type="submission" date="2019-12" db="EMBL/GenBank/DDBJ databases">
        <title>WGS of CPCC 203550 I12A-02606.</title>
        <authorList>
            <person name="Jiang Z."/>
        </authorList>
    </citation>
    <scope>NUCLEOTIDE SEQUENCE [LARGE SCALE GENOMIC DNA]</scope>
    <source>
        <strain evidence="1 2">I12A-02606</strain>
    </source>
</reference>
<sequence length="290" mass="29925">MRIGVATCRAAPDLDEDGPLLLAALDAAGADAVPAVWDDPGVDWARFDGVLVRSTWDYPLHRGAFLSWARGCRRTVNPAGVLAWNTDKRYLQDLARAGVPTVPTVFLAPGGPAGGVPGAGDVVVKPAVSGSAADTGRFAGLSDPGAAALVAALHAQGRTVMVQPYLSGIDTQGETSMVFLGGGFSHAVRREPLLGDVGVRRAVVVADVLGTVRRVEPDDAQLAVARAALDAVPGGRAALSYARVDVIPGDSGPVLLELEVTDCFLFLASATPAGRAQLAEHVLGELRREG</sequence>
<evidence type="ECO:0000313" key="1">
    <source>
        <dbReference type="EMBL" id="NEM06696.1"/>
    </source>
</evidence>
<dbReference type="PANTHER" id="PTHR39217:SF1">
    <property type="entry name" value="GLUTATHIONE SYNTHETASE"/>
    <property type="match status" value="1"/>
</dbReference>
<comment type="caution">
    <text evidence="1">The sequence shown here is derived from an EMBL/GenBank/DDBJ whole genome shotgun (WGS) entry which is preliminary data.</text>
</comment>
<evidence type="ECO:0008006" key="3">
    <source>
        <dbReference type="Google" id="ProtNLM"/>
    </source>
</evidence>
<dbReference type="SUPFAM" id="SSF56059">
    <property type="entry name" value="Glutathione synthetase ATP-binding domain-like"/>
    <property type="match status" value="1"/>
</dbReference>
<dbReference type="InterPro" id="IPR053191">
    <property type="entry name" value="DcsG_Biosynth_Enzyme"/>
</dbReference>
<name>A0A6P0GHI3_9ACTN</name>
<proteinExistence type="predicted"/>
<protein>
    <recommendedName>
        <fullName evidence="3">ATP-grasp domain-containing protein</fullName>
    </recommendedName>
</protein>
<organism evidence="1 2">
    <name type="scientific">Geodermatophilus normandii</name>
    <dbReference type="NCBI Taxonomy" id="1137989"/>
    <lineage>
        <taxon>Bacteria</taxon>
        <taxon>Bacillati</taxon>
        <taxon>Actinomycetota</taxon>
        <taxon>Actinomycetes</taxon>
        <taxon>Geodermatophilales</taxon>
        <taxon>Geodermatophilaceae</taxon>
        <taxon>Geodermatophilus</taxon>
    </lineage>
</organism>
<accession>A0A6P0GHI3</accession>
<dbReference type="PANTHER" id="PTHR39217">
    <property type="match status" value="1"/>
</dbReference>